<proteinExistence type="predicted"/>
<dbReference type="EMBL" id="CP090039">
    <property type="protein sequence ID" value="UPL02168.1"/>
    <property type="molecule type" value="Genomic_DNA"/>
</dbReference>
<evidence type="ECO:0000313" key="2">
    <source>
        <dbReference type="Proteomes" id="UP000830768"/>
    </source>
</evidence>
<sequence length="1208" mass="135444">MANPDPTSQFAFKSHETALCLIPPRHLWSSVDQLRSLYDKAFSAWPPHINLIYPFVRPEVLPEVTNLLQDLSIEHQPRITLEGADTFNHKHHNTIFFRPSQDSTSDITRLRRRICHALGQPRTNHGSFKPHMTIGQSEDSNAAPHHFLVEKVRLLPQLAWDVDSIAILVRDDEASGSNGSRPMRLWGTLDLSSRLLTRPTSSLQDFRHSSESTSDIIFQPPYHSPQPSGPWEVLTPPAPVTNDEELILDRLVIASYNVLAEFEWPPQSVRHSGLVDNLLSTRSAADILVLQEVTDHFLPVLLADQEIRRRYPFATHGPPGQFGIGPLPSLLNVVVLSRFPLEWHHLPFQRRHKGCTVVRFPTIGIRDRDACFRPWILAACHLSQGLTDGAITAKKREVQRMLDHVSAHFPQHPWILAGDFNLATSSFTIDAARKKQDISSQTVDHLQSIDHMLLDAGFTDTWLATRLESGESSDVVNDKRNVLDSFQGEQGATFDPLTNTLASDLVGSGLNNRPQRYDRILVKVNDQYHPLGFNMFGQAPLQPTEQGGPTYASDHWGVRCLLLHSPSTEISRSSVPAMTVQLQRAPPSLADNEVLEHFLESQGFLPTAHERAARTEALKALEYALRDATSSVSQGDARSGPVLILVPVGSYGLGVWTSSSDIDCLCIGFISPKTFFALAVQRLRRAATGGIRILRRVKANSGYMLELEVHGIKMDLQYCAAASIAERWPEVMKRPASDPAFALPFQSLAKLKPVRDLFYLRRSIPDMVQYRMAHLFIKAWAQSRGIYSAKFGFLGGIHISVLLAPLCKMLANDGATVSTADIIVTFFQHYARFSWKTGLVFDPFFHKDLRYNRTFREPLCLLGWHAPALNTAVNASVPTVDAIAAEFERAEKLLSVEGFSWNNLLGVDPGSPSSSLSGPGATEFLQNYKSYIKIDAHYWGPSQEKSGRFIGWLESRCVMLLVDLDRKVKNIHARIWPARFLDMASTVEGPGTEYHGHYLIGLSRNGEEPNKDDAKATQAALQAALQEFEARIRRDEKYYDAQFCWMSTAVVRAPELGNLALDQSRWGEFAGDTDDEDEDDEMEEEEGSDNDGESQSTTKKNMASSHGTRAAVVSKTPGLGKFRTAADVLNRLRWDAGFDANDFIVGYEDRFLGPRERAVEQWKSEQTDEEFIPQHRILYFKRKSDGVVVWERRNRIDNIFGSGIKTDG</sequence>
<name>A0ACD3ZLR2_FUSSC</name>
<keyword evidence="2" id="KW-1185">Reference proteome</keyword>
<reference evidence="1" key="1">
    <citation type="submission" date="2021-11" db="EMBL/GenBank/DDBJ databases">
        <title>Fusarium solani-melongenae Genome sequencing and assembly.</title>
        <authorList>
            <person name="Xie S."/>
            <person name="Huang L."/>
            <person name="Zhang X."/>
        </authorList>
    </citation>
    <scope>NUCLEOTIDE SEQUENCE</scope>
    <source>
        <strain evidence="1">CRI 24-3</strain>
    </source>
</reference>
<organism evidence="1 2">
    <name type="scientific">Fusarium solani subsp. cucurbitae</name>
    <name type="common">Neocosmosporum cucurbitae</name>
    <dbReference type="NCBI Taxonomy" id="2747967"/>
    <lineage>
        <taxon>Eukaryota</taxon>
        <taxon>Fungi</taxon>
        <taxon>Dikarya</taxon>
        <taxon>Ascomycota</taxon>
        <taxon>Pezizomycotina</taxon>
        <taxon>Sordariomycetes</taxon>
        <taxon>Hypocreomycetidae</taxon>
        <taxon>Hypocreales</taxon>
        <taxon>Nectriaceae</taxon>
        <taxon>Fusarium</taxon>
        <taxon>Fusarium solani species complex</taxon>
    </lineage>
</organism>
<evidence type="ECO:0000313" key="1">
    <source>
        <dbReference type="EMBL" id="UPL02168.1"/>
    </source>
</evidence>
<dbReference type="Proteomes" id="UP000830768">
    <property type="component" value="Chromosome 11"/>
</dbReference>
<protein>
    <submittedName>
        <fullName evidence="1">Uncharacterized protein</fullName>
    </submittedName>
</protein>
<accession>A0ACD3ZLR2</accession>
<gene>
    <name evidence="1" type="ORF">LCI18_013102</name>
</gene>